<evidence type="ECO:0000313" key="1">
    <source>
        <dbReference type="EMBL" id="EJR59488.1"/>
    </source>
</evidence>
<protein>
    <submittedName>
        <fullName evidence="1">Uncharacterized protein</fullName>
    </submittedName>
</protein>
<accession>A0A9W5NZ18</accession>
<evidence type="ECO:0000313" key="2">
    <source>
        <dbReference type="Proteomes" id="UP000006967"/>
    </source>
</evidence>
<gene>
    <name evidence="1" type="ORF">IK5_06271</name>
</gene>
<organism evidence="1 2">
    <name type="scientific">Bacillus cereus VD154</name>
    <dbReference type="NCBI Taxonomy" id="1053238"/>
    <lineage>
        <taxon>Bacteria</taxon>
        <taxon>Bacillati</taxon>
        <taxon>Bacillota</taxon>
        <taxon>Bacilli</taxon>
        <taxon>Bacillales</taxon>
        <taxon>Bacillaceae</taxon>
        <taxon>Bacillus</taxon>
        <taxon>Bacillus cereus group</taxon>
    </lineage>
</organism>
<comment type="caution">
    <text evidence="1">The sequence shown here is derived from an EMBL/GenBank/DDBJ whole genome shotgun (WGS) entry which is preliminary data.</text>
</comment>
<name>A0A9W5NZ18_BACCE</name>
<dbReference type="Proteomes" id="UP000006967">
    <property type="component" value="Unassembled WGS sequence"/>
</dbReference>
<dbReference type="EMBL" id="AHFG01000110">
    <property type="protein sequence ID" value="EJR59488.1"/>
    <property type="molecule type" value="Genomic_DNA"/>
</dbReference>
<sequence length="114" mass="12752">MAQKKRLVDFGDVANTSTGVETKISTSNSTKGDNDTSISTNDSIKLHTNMNNNISVSQILENITSRTSKPKKIQRSIYLSEDISKKFDRYGKKFGKGAKSDLIEDFLREALKDF</sequence>
<dbReference type="RefSeq" id="WP_000057525.1">
    <property type="nucleotide sequence ID" value="NZ_JH791891.1"/>
</dbReference>
<proteinExistence type="predicted"/>
<dbReference type="AlphaFoldDB" id="A0A9W5NZ18"/>
<reference evidence="1 2" key="1">
    <citation type="submission" date="2012-04" db="EMBL/GenBank/DDBJ databases">
        <title>The Genome Sequence of Bacillus cereus VD154.</title>
        <authorList>
            <consortium name="The Broad Institute Genome Sequencing Platform"/>
            <consortium name="The Broad Institute Genome Sequencing Center for Infectious Disease"/>
            <person name="Feldgarden M."/>
            <person name="Van der Auwera G.A."/>
            <person name="Mahillon J."/>
            <person name="Duprez V."/>
            <person name="Timmery S."/>
            <person name="Mattelet C."/>
            <person name="Dierick K."/>
            <person name="Sun M."/>
            <person name="Yu Z."/>
            <person name="Zhu L."/>
            <person name="Hu X."/>
            <person name="Shank E.B."/>
            <person name="Swiecicka I."/>
            <person name="Hansen B.M."/>
            <person name="Andrup L."/>
            <person name="Young S.K."/>
            <person name="Zeng Q."/>
            <person name="Gargeya S."/>
            <person name="Fitzgerald M."/>
            <person name="Haas B."/>
            <person name="Abouelleil A."/>
            <person name="Alvarado L."/>
            <person name="Arachchi H.M."/>
            <person name="Berlin A."/>
            <person name="Chapman S.B."/>
            <person name="Goldberg J."/>
            <person name="Griggs A."/>
            <person name="Gujja S."/>
            <person name="Hansen M."/>
            <person name="Howarth C."/>
            <person name="Imamovic A."/>
            <person name="Larimer J."/>
            <person name="McCowen C."/>
            <person name="Montmayeur A."/>
            <person name="Murphy C."/>
            <person name="Neiman D."/>
            <person name="Pearson M."/>
            <person name="Priest M."/>
            <person name="Roberts A."/>
            <person name="Saif S."/>
            <person name="Shea T."/>
            <person name="Sisk P."/>
            <person name="Sykes S."/>
            <person name="Wortman J."/>
            <person name="Nusbaum C."/>
            <person name="Birren B."/>
        </authorList>
    </citation>
    <scope>NUCLEOTIDE SEQUENCE [LARGE SCALE GENOMIC DNA]</scope>
    <source>
        <strain evidence="1 2">VD154</strain>
    </source>
</reference>